<dbReference type="AlphaFoldDB" id="A0AAV0TBB2"/>
<dbReference type="PANTHER" id="PTHR13510:SF44">
    <property type="entry name" value="RABENOSYN-5"/>
    <property type="match status" value="1"/>
</dbReference>
<dbReference type="PANTHER" id="PTHR13510">
    <property type="entry name" value="FYVE-FINGER-CONTAINING RAB5 EFFECTOR PROTEIN RABENOSYN-5-RELATED"/>
    <property type="match status" value="1"/>
</dbReference>
<comment type="caution">
    <text evidence="2">The sequence shown here is derived from an EMBL/GenBank/DDBJ whole genome shotgun (WGS) entry which is preliminary data.</text>
</comment>
<protein>
    <recommendedName>
        <fullName evidence="4">FYVE-type domain-containing protein</fullName>
    </recommendedName>
</protein>
<dbReference type="Gene3D" id="3.30.530.20">
    <property type="match status" value="1"/>
</dbReference>
<dbReference type="InterPro" id="IPR052727">
    <property type="entry name" value="Rab4/Rab5_effector"/>
</dbReference>
<gene>
    <name evidence="2" type="ORF">PDE001_LOCUS1902</name>
</gene>
<sequence>MRFLDSWDAGHLFPPRELVLTCTDTEQFEAMGDQLVAETLQASEDFIADGRSVDLDRWKIVMEKGSMTAYRSRSRGQRRGRQDTEEAVESSFVHRPMVYSTDSFLSDLMGRSNTHLSHKSLQDDGSSLENVHYNEDSRIDSESPEQSVLGKPHKTNTPIFFGGGVISGSVDDAGLGFLANTKDRSIMRAATSMDVKLKDSRILAQIRGPIQQDPFRFLGIKWNSYSSTKAGSILSKPKDVVVLESTGLTLDSTGERVCYFLNHSIEIDEVPEFRKNGLVRLRMSSCHIMRPCHNQGELEVYFRGYCNPTDYFSIGASTHFFCQTLLNTVQFVEESYLMKLAWFVHAYPQRRNSHENDEKREGCACCHKFPNTGFKKLLESSKTCFLCRRKVCKKCIIKKHLHIDLTSRKQSLEFCLTCYLKAKKLSAWRVAVATLPRS</sequence>
<proteinExistence type="predicted"/>
<evidence type="ECO:0000256" key="1">
    <source>
        <dbReference type="SAM" id="MobiDB-lite"/>
    </source>
</evidence>
<feature type="region of interest" description="Disordered" evidence="1">
    <location>
        <begin position="135"/>
        <end position="154"/>
    </location>
</feature>
<name>A0AAV0TBB2_9STRA</name>
<keyword evidence="3" id="KW-1185">Reference proteome</keyword>
<evidence type="ECO:0000313" key="2">
    <source>
        <dbReference type="EMBL" id="CAI5718630.1"/>
    </source>
</evidence>
<reference evidence="2" key="1">
    <citation type="submission" date="2022-12" db="EMBL/GenBank/DDBJ databases">
        <authorList>
            <person name="Webb A."/>
        </authorList>
    </citation>
    <scope>NUCLEOTIDE SEQUENCE</scope>
    <source>
        <strain evidence="2">Pd1</strain>
    </source>
</reference>
<feature type="region of interest" description="Disordered" evidence="1">
    <location>
        <begin position="69"/>
        <end position="89"/>
    </location>
</feature>
<dbReference type="InterPro" id="IPR023393">
    <property type="entry name" value="START-like_dom_sf"/>
</dbReference>
<organism evidence="2 3">
    <name type="scientific">Peronospora destructor</name>
    <dbReference type="NCBI Taxonomy" id="86335"/>
    <lineage>
        <taxon>Eukaryota</taxon>
        <taxon>Sar</taxon>
        <taxon>Stramenopiles</taxon>
        <taxon>Oomycota</taxon>
        <taxon>Peronosporomycetes</taxon>
        <taxon>Peronosporales</taxon>
        <taxon>Peronosporaceae</taxon>
        <taxon>Peronospora</taxon>
    </lineage>
</organism>
<accession>A0AAV0TBB2</accession>
<evidence type="ECO:0000313" key="3">
    <source>
        <dbReference type="Proteomes" id="UP001162029"/>
    </source>
</evidence>
<dbReference type="EMBL" id="CANTFM010000333">
    <property type="protein sequence ID" value="CAI5718630.1"/>
    <property type="molecule type" value="Genomic_DNA"/>
</dbReference>
<dbReference type="Proteomes" id="UP001162029">
    <property type="component" value="Unassembled WGS sequence"/>
</dbReference>
<evidence type="ECO:0008006" key="4">
    <source>
        <dbReference type="Google" id="ProtNLM"/>
    </source>
</evidence>